<sequence>MGRSAGASPAGGHRLPGAGAQRARRRRTSGPSAARTLADDAHRRARRAAERAGRTRGAARARAHRAGAARRLLAAVRRRPRATATAACPVGPVGDAARDRRRPPVAGRDRPRAPGAAGARPRRGRGPLPRHGRCPAAHGDEQRVGGALRRGGPDCPAGRHRPRAAGRRPALLSRRPPRRVRASARPVGVPVTTAAAVWTSNAGVTVRDLVPASLRRAWVDRGWCPDRDVYALFSDHVRAHPRRAAVVDASGTVDYAGLDATVRHFASRLAEHGLGPGDIIALRLPNGRAAVAAELAVAAVGAVALPYPPGHGSLGPAGLLARSRARALVVARERDAVPSAGLPHLRTLFTCGEAGEGPQGAESLTAASGRHFRPRAHDPEAPVRLLVSSGSEAEPKMVAYSHNAMAGGRASYVRALHDGSEPMRNLLLVSLASSFGSLGSYVTLAALGGTLLLQDGFDAAAALRTLVAHRPTHVFGVPAMLRRLADVPRLPGEDVGGLRALVSSGAALPGATAEACRARFGRRVLTVYGSSDGVNCHTARGDGGGPTCAGLPDPAVAEIRVAEPGGSALPLPAGRSGEILARGPMTPLSHVAGPGQDARYRTDDGWVRTGDLGRLDAEGRLHVLGRLKQIVVRGGYNISPAEVERELGSHPAVAEVACVGVPDPELGERLCACVRQVPGIRPTPLTLAALTSYLEDERGLERRKLPERLLLVANMPLGPTGKVCRTTLAGMAAASLAGRAEPPACAPVSP</sequence>
<evidence type="ECO:0000259" key="2">
    <source>
        <dbReference type="Pfam" id="PF00501"/>
    </source>
</evidence>
<dbReference type="InterPro" id="IPR050237">
    <property type="entry name" value="ATP-dep_AMP-bd_enzyme"/>
</dbReference>
<feature type="compositionally biased region" description="Low complexity" evidence="1">
    <location>
        <begin position="82"/>
        <end position="95"/>
    </location>
</feature>
<feature type="region of interest" description="Disordered" evidence="1">
    <location>
        <begin position="1"/>
        <end position="186"/>
    </location>
</feature>
<keyword evidence="5" id="KW-1185">Reference proteome</keyword>
<name>A0A367EDA4_9ACTN</name>
<accession>A0A367EDA4</accession>
<comment type="caution">
    <text evidence="4">The sequence shown here is derived from an EMBL/GenBank/DDBJ whole genome shotgun (WGS) entry which is preliminary data.</text>
</comment>
<dbReference type="InterPro" id="IPR042099">
    <property type="entry name" value="ANL_N_sf"/>
</dbReference>
<dbReference type="AlphaFoldDB" id="A0A367EDA4"/>
<dbReference type="PANTHER" id="PTHR43767">
    <property type="entry name" value="LONG-CHAIN-FATTY-ACID--COA LIGASE"/>
    <property type="match status" value="1"/>
</dbReference>
<keyword evidence="4" id="KW-0436">Ligase</keyword>
<dbReference type="GO" id="GO:0016878">
    <property type="term" value="F:acid-thiol ligase activity"/>
    <property type="evidence" value="ECO:0007669"/>
    <property type="project" value="UniProtKB-ARBA"/>
</dbReference>
<gene>
    <name evidence="4" type="ORF">DQ392_23840</name>
</gene>
<feature type="domain" description="AMP-dependent synthetase/ligase" evidence="2">
    <location>
        <begin position="234"/>
        <end position="585"/>
    </location>
</feature>
<dbReference type="Gene3D" id="3.40.50.12780">
    <property type="entry name" value="N-terminal domain of ligase-like"/>
    <property type="match status" value="1"/>
</dbReference>
<evidence type="ECO:0000256" key="1">
    <source>
        <dbReference type="SAM" id="MobiDB-lite"/>
    </source>
</evidence>
<feature type="compositionally biased region" description="Basic residues" evidence="1">
    <location>
        <begin position="120"/>
        <end position="133"/>
    </location>
</feature>
<dbReference type="EMBL" id="QOIM01000040">
    <property type="protein sequence ID" value="RCG16056.1"/>
    <property type="molecule type" value="Genomic_DNA"/>
</dbReference>
<dbReference type="InterPro" id="IPR000873">
    <property type="entry name" value="AMP-dep_synth/lig_dom"/>
</dbReference>
<dbReference type="InterPro" id="IPR045851">
    <property type="entry name" value="AMP-bd_C_sf"/>
</dbReference>
<protein>
    <submittedName>
        <fullName evidence="4">Long-chain fatty acid--CoA ligase</fullName>
    </submittedName>
</protein>
<feature type="compositionally biased region" description="Basic and acidic residues" evidence="1">
    <location>
        <begin position="37"/>
        <end position="53"/>
    </location>
</feature>
<dbReference type="OrthoDB" id="4507402at2"/>
<dbReference type="CDD" id="cd04433">
    <property type="entry name" value="AFD_class_I"/>
    <property type="match status" value="1"/>
</dbReference>
<dbReference type="Gene3D" id="3.30.300.30">
    <property type="match status" value="1"/>
</dbReference>
<dbReference type="InterPro" id="IPR025110">
    <property type="entry name" value="AMP-bd_C"/>
</dbReference>
<evidence type="ECO:0000313" key="4">
    <source>
        <dbReference type="EMBL" id="RCG16056.1"/>
    </source>
</evidence>
<dbReference type="SUPFAM" id="SSF56801">
    <property type="entry name" value="Acetyl-CoA synthetase-like"/>
    <property type="match status" value="1"/>
</dbReference>
<dbReference type="Pfam" id="PF13193">
    <property type="entry name" value="AMP-binding_C"/>
    <property type="match status" value="1"/>
</dbReference>
<feature type="domain" description="AMP-binding enzyme C-terminal" evidence="3">
    <location>
        <begin position="642"/>
        <end position="722"/>
    </location>
</feature>
<feature type="compositionally biased region" description="Basic residues" evidence="1">
    <location>
        <begin position="57"/>
        <end position="68"/>
    </location>
</feature>
<proteinExistence type="predicted"/>
<organism evidence="4 5">
    <name type="scientific">Streptomyces reniochalinae</name>
    <dbReference type="NCBI Taxonomy" id="2250578"/>
    <lineage>
        <taxon>Bacteria</taxon>
        <taxon>Bacillati</taxon>
        <taxon>Actinomycetota</taxon>
        <taxon>Actinomycetes</taxon>
        <taxon>Kitasatosporales</taxon>
        <taxon>Streptomycetaceae</taxon>
        <taxon>Streptomyces</taxon>
    </lineage>
</organism>
<dbReference type="PANTHER" id="PTHR43767:SF1">
    <property type="entry name" value="NONRIBOSOMAL PEPTIDE SYNTHASE PES1 (EUROFUNG)-RELATED"/>
    <property type="match status" value="1"/>
</dbReference>
<reference evidence="4 5" key="1">
    <citation type="submission" date="2018-06" db="EMBL/GenBank/DDBJ databases">
        <title>Streptomyces reniochalinae sp. nov. and Streptomyces diacarnus sp. nov. from marine sponges.</title>
        <authorList>
            <person name="Li L."/>
        </authorList>
    </citation>
    <scope>NUCLEOTIDE SEQUENCE [LARGE SCALE GENOMIC DNA]</scope>
    <source>
        <strain evidence="4 5">LHW50302</strain>
    </source>
</reference>
<evidence type="ECO:0000259" key="3">
    <source>
        <dbReference type="Pfam" id="PF13193"/>
    </source>
</evidence>
<dbReference type="Pfam" id="PF00501">
    <property type="entry name" value="AMP-binding"/>
    <property type="match status" value="1"/>
</dbReference>
<evidence type="ECO:0000313" key="5">
    <source>
        <dbReference type="Proteomes" id="UP000253507"/>
    </source>
</evidence>
<dbReference type="Proteomes" id="UP000253507">
    <property type="component" value="Unassembled WGS sequence"/>
</dbReference>